<dbReference type="Gene3D" id="1.10.10.10">
    <property type="entry name" value="Winged helix-like DNA-binding domain superfamily/Winged helix DNA-binding domain"/>
    <property type="match status" value="1"/>
</dbReference>
<evidence type="ECO:0000313" key="2">
    <source>
        <dbReference type="Proteomes" id="UP000321570"/>
    </source>
</evidence>
<dbReference type="InterPro" id="IPR036388">
    <property type="entry name" value="WH-like_DNA-bd_sf"/>
</dbReference>
<dbReference type="EMBL" id="CABIJS010000717">
    <property type="protein sequence ID" value="VUZ57386.1"/>
    <property type="molecule type" value="Genomic_DNA"/>
</dbReference>
<proteinExistence type="predicted"/>
<dbReference type="AlphaFoldDB" id="A0A564ZD63"/>
<name>A0A564ZD63_HYMDI</name>
<protein>
    <recommendedName>
        <fullName evidence="3">HTH psq-type domain-containing protein</fullName>
    </recommendedName>
</protein>
<sequence>LQSERRTESGTLEKLNSEQLQVVIDENPTCTTRELSKSFSVSHMATYREMKRLDSLKGWETPFPPPPFHTHTTC</sequence>
<organism evidence="1 2">
    <name type="scientific">Hymenolepis diminuta</name>
    <name type="common">Rat tapeworm</name>
    <dbReference type="NCBI Taxonomy" id="6216"/>
    <lineage>
        <taxon>Eukaryota</taxon>
        <taxon>Metazoa</taxon>
        <taxon>Spiralia</taxon>
        <taxon>Lophotrochozoa</taxon>
        <taxon>Platyhelminthes</taxon>
        <taxon>Cestoda</taxon>
        <taxon>Eucestoda</taxon>
        <taxon>Cyclophyllidea</taxon>
        <taxon>Hymenolepididae</taxon>
        <taxon>Hymenolepis</taxon>
    </lineage>
</organism>
<gene>
    <name evidence="1" type="ORF">WMSIL1_LOCUS14841</name>
</gene>
<reference evidence="1 2" key="1">
    <citation type="submission" date="2019-07" db="EMBL/GenBank/DDBJ databases">
        <authorList>
            <person name="Jastrzebski P J."/>
            <person name="Paukszto L."/>
            <person name="Jastrzebski P J."/>
        </authorList>
    </citation>
    <scope>NUCLEOTIDE SEQUENCE [LARGE SCALE GENOMIC DNA]</scope>
    <source>
        <strain evidence="1 2">WMS-il1</strain>
    </source>
</reference>
<dbReference type="Proteomes" id="UP000321570">
    <property type="component" value="Unassembled WGS sequence"/>
</dbReference>
<keyword evidence="2" id="KW-1185">Reference proteome</keyword>
<accession>A0A564ZD63</accession>
<evidence type="ECO:0000313" key="1">
    <source>
        <dbReference type="EMBL" id="VUZ57386.1"/>
    </source>
</evidence>
<evidence type="ECO:0008006" key="3">
    <source>
        <dbReference type="Google" id="ProtNLM"/>
    </source>
</evidence>
<feature type="non-terminal residue" evidence="1">
    <location>
        <position position="1"/>
    </location>
</feature>